<accession>A0AB38YGH7</accession>
<dbReference type="RefSeq" id="WP_304995701.1">
    <property type="nucleotide sequence ID" value="NZ_CP101717.1"/>
</dbReference>
<gene>
    <name evidence="1" type="ORF">NFC81_01150</name>
</gene>
<organism evidence="1">
    <name type="scientific">Salinispirillum sp. LH 10-3-1</name>
    <dbReference type="NCBI Taxonomy" id="2952525"/>
    <lineage>
        <taxon>Bacteria</taxon>
        <taxon>Pseudomonadati</taxon>
        <taxon>Pseudomonadota</taxon>
        <taxon>Gammaproteobacteria</taxon>
        <taxon>Oceanospirillales</taxon>
        <taxon>Saccharospirillaceae</taxon>
        <taxon>Salinispirillum</taxon>
    </lineage>
</organism>
<dbReference type="AlphaFoldDB" id="A0AB38YGH7"/>
<sequence>MASEYLLNNAALHHPLWSFSLALYARPGVAAHLLARQEEYHVWINDWLLSTWLAQQNQTLCSDFKSRIASWQEWREANVLVWRAMRQGLDKQQSPDAYRKASAIELKLEQLDQAYLYQHHRRLAERSALNPKRCLQLSLQKLSECPERALLSTSELLLSEARELPLS</sequence>
<evidence type="ECO:0000313" key="1">
    <source>
        <dbReference type="EMBL" id="WLD58416.1"/>
    </source>
</evidence>
<reference evidence="1" key="1">
    <citation type="submission" date="2022-07" db="EMBL/GenBank/DDBJ databases">
        <title>Complete genome sequence of Salinispirillum sp. LH10-3-1 capable of multiple carbohydrate inversion isolated from a soda lake.</title>
        <authorList>
            <person name="Liu J."/>
            <person name="Zhai Y."/>
            <person name="Zhang H."/>
            <person name="Yang H."/>
            <person name="Qu J."/>
            <person name="Li J."/>
        </authorList>
    </citation>
    <scope>NUCLEOTIDE SEQUENCE</scope>
    <source>
        <strain evidence="1">LH 10-3-1</strain>
    </source>
</reference>
<dbReference type="NCBIfam" id="TIGR02444">
    <property type="entry name" value="TIGR02444 family protein"/>
    <property type="match status" value="1"/>
</dbReference>
<dbReference type="EMBL" id="CP101717">
    <property type="protein sequence ID" value="WLD58416.1"/>
    <property type="molecule type" value="Genomic_DNA"/>
</dbReference>
<name>A0AB38YGH7_9GAMM</name>
<protein>
    <submittedName>
        <fullName evidence="1">TIGR02444 family protein</fullName>
    </submittedName>
</protein>
<proteinExistence type="predicted"/>
<dbReference type="Pfam" id="PF09523">
    <property type="entry name" value="DUF2390"/>
    <property type="match status" value="1"/>
</dbReference>
<dbReference type="InterPro" id="IPR012659">
    <property type="entry name" value="CHP02444"/>
</dbReference>